<organism evidence="2 3">
    <name type="scientific">Pantoea rodasii</name>
    <dbReference type="NCBI Taxonomy" id="1076549"/>
    <lineage>
        <taxon>Bacteria</taxon>
        <taxon>Pseudomonadati</taxon>
        <taxon>Pseudomonadota</taxon>
        <taxon>Gammaproteobacteria</taxon>
        <taxon>Enterobacterales</taxon>
        <taxon>Erwiniaceae</taxon>
        <taxon>Pantoea</taxon>
    </lineage>
</organism>
<reference evidence="2 3" key="1">
    <citation type="submission" date="2014-11" db="EMBL/GenBank/DDBJ databases">
        <title>Genome sequencing of Pantoea rodasii ND03.</title>
        <authorList>
            <person name="Muhamad Yunos N.Y."/>
            <person name="Chan K.-G."/>
        </authorList>
    </citation>
    <scope>NUCLEOTIDE SEQUENCE [LARGE SCALE GENOMIC DNA]</scope>
    <source>
        <strain evidence="2 3">ND03</strain>
    </source>
</reference>
<gene>
    <name evidence="2" type="ORF">QU24_04675</name>
</gene>
<evidence type="ECO:0000313" key="2">
    <source>
        <dbReference type="EMBL" id="KHJ69224.1"/>
    </source>
</evidence>
<dbReference type="InterPro" id="IPR025309">
    <property type="entry name" value="KTSC_dom"/>
</dbReference>
<dbReference type="EMBL" id="JTJJ01000019">
    <property type="protein sequence ID" value="KHJ69224.1"/>
    <property type="molecule type" value="Genomic_DNA"/>
</dbReference>
<dbReference type="AlphaFoldDB" id="A0A0B1R9C5"/>
<dbReference type="Pfam" id="PF13619">
    <property type="entry name" value="KTSC"/>
    <property type="match status" value="1"/>
</dbReference>
<sequence length="77" mass="8626">MNRHEVTSHLFRSAGYDPTSGVLELEYRNGACRRWLAVPAKVYQAFCAAADADAFFRSSIEGRYISLRGSLSLRRGV</sequence>
<proteinExistence type="predicted"/>
<dbReference type="RefSeq" id="WP_039328784.1">
    <property type="nucleotide sequence ID" value="NZ_JTJJ01000019.1"/>
</dbReference>
<name>A0A0B1R9C5_9GAMM</name>
<protein>
    <recommendedName>
        <fullName evidence="1">KTSC domain-containing protein</fullName>
    </recommendedName>
</protein>
<dbReference type="Proteomes" id="UP000030853">
    <property type="component" value="Unassembled WGS sequence"/>
</dbReference>
<comment type="caution">
    <text evidence="2">The sequence shown here is derived from an EMBL/GenBank/DDBJ whole genome shotgun (WGS) entry which is preliminary data.</text>
</comment>
<evidence type="ECO:0000259" key="1">
    <source>
        <dbReference type="Pfam" id="PF13619"/>
    </source>
</evidence>
<feature type="domain" description="KTSC" evidence="1">
    <location>
        <begin position="8"/>
        <end position="64"/>
    </location>
</feature>
<accession>A0A0B1R9C5</accession>
<evidence type="ECO:0000313" key="3">
    <source>
        <dbReference type="Proteomes" id="UP000030853"/>
    </source>
</evidence>